<keyword evidence="2" id="KW-0963">Cytoplasm</keyword>
<dbReference type="PROSITE" id="PS51195">
    <property type="entry name" value="Q_MOTIF"/>
    <property type="match status" value="1"/>
</dbReference>
<dbReference type="GO" id="GO:0003676">
    <property type="term" value="F:nucleic acid binding"/>
    <property type="evidence" value="ECO:0007669"/>
    <property type="project" value="InterPro"/>
</dbReference>
<feature type="compositionally biased region" description="Low complexity" evidence="12">
    <location>
        <begin position="637"/>
        <end position="646"/>
    </location>
</feature>
<feature type="compositionally biased region" description="Low complexity" evidence="12">
    <location>
        <begin position="610"/>
        <end position="622"/>
    </location>
</feature>
<protein>
    <recommendedName>
        <fullName evidence="9">DEAD-box ATP-dependent RNA helicase RhpA</fullName>
        <ecNumber evidence="1">3.6.4.13</ecNumber>
    </recommendedName>
</protein>
<organism evidence="16 17">
    <name type="scientific">Paracoccus caeni</name>
    <dbReference type="NCBI Taxonomy" id="657651"/>
    <lineage>
        <taxon>Bacteria</taxon>
        <taxon>Pseudomonadati</taxon>
        <taxon>Pseudomonadota</taxon>
        <taxon>Alphaproteobacteria</taxon>
        <taxon>Rhodobacterales</taxon>
        <taxon>Paracoccaceae</taxon>
        <taxon>Paracoccus</taxon>
    </lineage>
</organism>
<evidence type="ECO:0000259" key="14">
    <source>
        <dbReference type="PROSITE" id="PS51194"/>
    </source>
</evidence>
<dbReference type="EMBL" id="JAEPRQ010000003">
    <property type="protein sequence ID" value="MBK4216438.1"/>
    <property type="molecule type" value="Genomic_DNA"/>
</dbReference>
<dbReference type="GO" id="GO:0005829">
    <property type="term" value="C:cytosol"/>
    <property type="evidence" value="ECO:0007669"/>
    <property type="project" value="TreeGrafter"/>
</dbReference>
<dbReference type="FunFam" id="3.40.50.300:FF:000108">
    <property type="entry name" value="ATP-dependent RNA helicase RhlE"/>
    <property type="match status" value="1"/>
</dbReference>
<gene>
    <name evidence="16" type="ORF">JJJ17_10920</name>
</gene>
<dbReference type="CDD" id="cd00268">
    <property type="entry name" value="DEADc"/>
    <property type="match status" value="1"/>
</dbReference>
<comment type="catalytic activity">
    <reaction evidence="8">
        <text>ATP + H2O = ADP + phosphate + H(+)</text>
        <dbReference type="Rhea" id="RHEA:13065"/>
        <dbReference type="ChEBI" id="CHEBI:15377"/>
        <dbReference type="ChEBI" id="CHEBI:15378"/>
        <dbReference type="ChEBI" id="CHEBI:30616"/>
        <dbReference type="ChEBI" id="CHEBI:43474"/>
        <dbReference type="ChEBI" id="CHEBI:456216"/>
        <dbReference type="EC" id="3.6.4.13"/>
    </reaction>
</comment>
<dbReference type="InterPro" id="IPR014001">
    <property type="entry name" value="Helicase_ATP-bd"/>
</dbReference>
<dbReference type="InterPro" id="IPR044742">
    <property type="entry name" value="DEAD/DEAH_RhlB"/>
</dbReference>
<keyword evidence="3 11" id="KW-0547">Nucleotide-binding</keyword>
<evidence type="ECO:0000256" key="11">
    <source>
        <dbReference type="RuleBase" id="RU000492"/>
    </source>
</evidence>
<feature type="compositionally biased region" description="Low complexity" evidence="12">
    <location>
        <begin position="663"/>
        <end position="676"/>
    </location>
</feature>
<evidence type="ECO:0000256" key="5">
    <source>
        <dbReference type="ARBA" id="ARBA00022806"/>
    </source>
</evidence>
<dbReference type="EC" id="3.6.4.13" evidence="1"/>
<dbReference type="SMART" id="SM00490">
    <property type="entry name" value="HELICc"/>
    <property type="match status" value="1"/>
</dbReference>
<evidence type="ECO:0000256" key="1">
    <source>
        <dbReference type="ARBA" id="ARBA00012552"/>
    </source>
</evidence>
<dbReference type="InterPro" id="IPR050079">
    <property type="entry name" value="DEAD_box_RNA_helicase"/>
</dbReference>
<reference evidence="16" key="1">
    <citation type="submission" date="2021-01" db="EMBL/GenBank/DDBJ databases">
        <title>Paracoccus amoyensis sp. nov., isolated from the surface seawater along the coast of Xiamen Island, China.</title>
        <authorList>
            <person name="Lyu L."/>
        </authorList>
    </citation>
    <scope>NUCLEOTIDE SEQUENCE</scope>
    <source>
        <strain evidence="16">MJ17</strain>
    </source>
</reference>
<keyword evidence="17" id="KW-1185">Reference proteome</keyword>
<evidence type="ECO:0000256" key="7">
    <source>
        <dbReference type="ARBA" id="ARBA00038437"/>
    </source>
</evidence>
<feature type="short sequence motif" description="Q motif" evidence="10">
    <location>
        <begin position="2"/>
        <end position="30"/>
    </location>
</feature>
<dbReference type="InterPro" id="IPR011545">
    <property type="entry name" value="DEAD/DEAH_box_helicase_dom"/>
</dbReference>
<dbReference type="CDD" id="cd18787">
    <property type="entry name" value="SF2_C_DEAD"/>
    <property type="match status" value="1"/>
</dbReference>
<feature type="compositionally biased region" description="Low complexity" evidence="12">
    <location>
        <begin position="557"/>
        <end position="588"/>
    </location>
</feature>
<evidence type="ECO:0000256" key="6">
    <source>
        <dbReference type="ARBA" id="ARBA00022840"/>
    </source>
</evidence>
<dbReference type="SUPFAM" id="SSF52540">
    <property type="entry name" value="P-loop containing nucleoside triphosphate hydrolases"/>
    <property type="match status" value="1"/>
</dbReference>
<dbReference type="PROSITE" id="PS51194">
    <property type="entry name" value="HELICASE_CTER"/>
    <property type="match status" value="1"/>
</dbReference>
<dbReference type="InterPro" id="IPR027417">
    <property type="entry name" value="P-loop_NTPase"/>
</dbReference>
<evidence type="ECO:0000256" key="4">
    <source>
        <dbReference type="ARBA" id="ARBA00022801"/>
    </source>
</evidence>
<keyword evidence="6 11" id="KW-0067">ATP-binding</keyword>
<feature type="compositionally biased region" description="Basic residues" evidence="12">
    <location>
        <begin position="545"/>
        <end position="554"/>
    </location>
</feature>
<evidence type="ECO:0000256" key="10">
    <source>
        <dbReference type="PROSITE-ProRule" id="PRU00552"/>
    </source>
</evidence>
<dbReference type="PANTHER" id="PTHR47959:SF13">
    <property type="entry name" value="ATP-DEPENDENT RNA HELICASE RHLE"/>
    <property type="match status" value="1"/>
</dbReference>
<sequence>MTKFTDLKLDPKVLKAVVEAGYENPTPIQAGAIPPALEGRDVLGIAQTGTGKTASFTLPMITLLGRGRARARMPRSLVLCPTRELAAQVAENFDTYAKHTKLTKALLIGGVSFAEQDKLIDRGVDVLIATPGRLLDHFERGKLLLTGVQIMVVDEADRMLDMGFIPDIERIFQLTPFTRQTLFFSATMAPEIERITNTFLHSPERIEVARQATTSETITQKLIEITPTRRDQTAKQKREVLRALIDSEAEKLTNAIIFCNRKTDVDIVAKSLQKHGYDAAAIHGDLDQSHRTRTLDRFRDGQLKLLIASDVAARGLDIPAVSHVFNFDLPSHAEDYVHRIGRTGRAGRLGTAFSISTPSDEKFLSAIENLVKQTLPRGEMPEGFVLSQSDRPARPDREERRNGRDRDRRRGRGDETRKETGVIETVNEDRARPQRSEERREPRREERREDRRDDRRDERKEERQEQNRREDRRNDRHDDRRENRRGRGRDDHRGPVIVGMGDHVPEFMLVELRSQTTLGDEDVATEVEEIVAATPAPKAEEPRSKSRRNRSRRKPAAEAQAEGDAAQVEAVEPVVEPAPVEAEVVQPEAVEEAPAKPKRTRRRKTETAEEAAPAEAAPAVTETAEKPRRTRKKAEPAAEATVAVEAETAEKPKRTRRKKADAPEAAAEAEPATATTEKPRRTRRKKAEDTPEQDSIDAGA</sequence>
<accession>A0A934W0K7</accession>
<evidence type="ECO:0000313" key="16">
    <source>
        <dbReference type="EMBL" id="MBK4216438.1"/>
    </source>
</evidence>
<name>A0A934W0K7_9RHOB</name>
<dbReference type="Gene3D" id="3.40.50.300">
    <property type="entry name" value="P-loop containing nucleotide triphosphate hydrolases"/>
    <property type="match status" value="2"/>
</dbReference>
<keyword evidence="5 11" id="KW-0347">Helicase</keyword>
<keyword evidence="4 11" id="KW-0378">Hydrolase</keyword>
<dbReference type="Proteomes" id="UP000640485">
    <property type="component" value="Unassembled WGS sequence"/>
</dbReference>
<evidence type="ECO:0000256" key="12">
    <source>
        <dbReference type="SAM" id="MobiDB-lite"/>
    </source>
</evidence>
<evidence type="ECO:0000259" key="15">
    <source>
        <dbReference type="PROSITE" id="PS51195"/>
    </source>
</evidence>
<dbReference type="PROSITE" id="PS51192">
    <property type="entry name" value="HELICASE_ATP_BIND_1"/>
    <property type="match status" value="1"/>
</dbReference>
<evidence type="ECO:0000256" key="3">
    <source>
        <dbReference type="ARBA" id="ARBA00022741"/>
    </source>
</evidence>
<dbReference type="Pfam" id="PF00271">
    <property type="entry name" value="Helicase_C"/>
    <property type="match status" value="1"/>
</dbReference>
<comment type="caution">
    <text evidence="16">The sequence shown here is derived from an EMBL/GenBank/DDBJ whole genome shotgun (WGS) entry which is preliminary data.</text>
</comment>
<dbReference type="PANTHER" id="PTHR47959">
    <property type="entry name" value="ATP-DEPENDENT RNA HELICASE RHLE-RELATED"/>
    <property type="match status" value="1"/>
</dbReference>
<evidence type="ECO:0000313" key="17">
    <source>
        <dbReference type="Proteomes" id="UP000640485"/>
    </source>
</evidence>
<comment type="similarity">
    <text evidence="7 11">Belongs to the DEAD box helicase family.</text>
</comment>
<dbReference type="InterPro" id="IPR001650">
    <property type="entry name" value="Helicase_C-like"/>
</dbReference>
<feature type="domain" description="Helicase ATP-binding" evidence="13">
    <location>
        <begin position="33"/>
        <end position="206"/>
    </location>
</feature>
<dbReference type="SMART" id="SM00487">
    <property type="entry name" value="DEXDc"/>
    <property type="match status" value="1"/>
</dbReference>
<feature type="region of interest" description="Disordered" evidence="12">
    <location>
        <begin position="525"/>
        <end position="700"/>
    </location>
</feature>
<feature type="compositionally biased region" description="Acidic residues" evidence="12">
    <location>
        <begin position="690"/>
        <end position="700"/>
    </location>
</feature>
<dbReference type="InterPro" id="IPR000629">
    <property type="entry name" value="RNA-helicase_DEAD-box_CS"/>
</dbReference>
<dbReference type="InterPro" id="IPR014014">
    <property type="entry name" value="RNA_helicase_DEAD_Q_motif"/>
</dbReference>
<dbReference type="GO" id="GO:0005524">
    <property type="term" value="F:ATP binding"/>
    <property type="evidence" value="ECO:0007669"/>
    <property type="project" value="UniProtKB-KW"/>
</dbReference>
<dbReference type="GO" id="GO:0016787">
    <property type="term" value="F:hydrolase activity"/>
    <property type="evidence" value="ECO:0007669"/>
    <property type="project" value="UniProtKB-KW"/>
</dbReference>
<evidence type="ECO:0000256" key="2">
    <source>
        <dbReference type="ARBA" id="ARBA00022490"/>
    </source>
</evidence>
<proteinExistence type="inferred from homology"/>
<dbReference type="GO" id="GO:0003724">
    <property type="term" value="F:RNA helicase activity"/>
    <property type="evidence" value="ECO:0007669"/>
    <property type="project" value="UniProtKB-EC"/>
</dbReference>
<dbReference type="Pfam" id="PF00270">
    <property type="entry name" value="DEAD"/>
    <property type="match status" value="1"/>
</dbReference>
<feature type="domain" description="DEAD-box RNA helicase Q" evidence="15">
    <location>
        <begin position="2"/>
        <end position="30"/>
    </location>
</feature>
<feature type="compositionally biased region" description="Basic and acidic residues" evidence="12">
    <location>
        <begin position="391"/>
        <end position="482"/>
    </location>
</feature>
<evidence type="ECO:0000259" key="13">
    <source>
        <dbReference type="PROSITE" id="PS51192"/>
    </source>
</evidence>
<evidence type="ECO:0000256" key="9">
    <source>
        <dbReference type="ARBA" id="ARBA00074363"/>
    </source>
</evidence>
<dbReference type="GO" id="GO:0009266">
    <property type="term" value="P:response to temperature stimulus"/>
    <property type="evidence" value="ECO:0007669"/>
    <property type="project" value="UniProtKB-ARBA"/>
</dbReference>
<dbReference type="GO" id="GO:0042255">
    <property type="term" value="P:ribosome assembly"/>
    <property type="evidence" value="ECO:0007669"/>
    <property type="project" value="UniProtKB-ARBA"/>
</dbReference>
<dbReference type="AlphaFoldDB" id="A0A934W0K7"/>
<feature type="domain" description="Helicase C-terminal" evidence="14">
    <location>
        <begin position="244"/>
        <end position="392"/>
    </location>
</feature>
<dbReference type="PROSITE" id="PS00039">
    <property type="entry name" value="DEAD_ATP_HELICASE"/>
    <property type="match status" value="1"/>
</dbReference>
<feature type="region of interest" description="Disordered" evidence="12">
    <location>
        <begin position="378"/>
        <end position="499"/>
    </location>
</feature>
<evidence type="ECO:0000256" key="8">
    <source>
        <dbReference type="ARBA" id="ARBA00047984"/>
    </source>
</evidence>